<dbReference type="EMBL" id="BJYT01000036">
    <property type="protein sequence ID" value="GEO12035.1"/>
    <property type="molecule type" value="Genomic_DNA"/>
</dbReference>
<reference evidence="5 6" key="1">
    <citation type="submission" date="2019-07" db="EMBL/GenBank/DDBJ databases">
        <title>Whole genome shotgun sequence of Segetibacter aerophilus NBRC 106135.</title>
        <authorList>
            <person name="Hosoyama A."/>
            <person name="Uohara A."/>
            <person name="Ohji S."/>
            <person name="Ichikawa N."/>
        </authorList>
    </citation>
    <scope>NUCLEOTIDE SEQUENCE [LARGE SCALE GENOMIC DNA]</scope>
    <source>
        <strain evidence="5 6">NBRC 106135</strain>
    </source>
</reference>
<keyword evidence="3" id="KW-0238">DNA-binding</keyword>
<evidence type="ECO:0000256" key="1">
    <source>
        <dbReference type="ARBA" id="ARBA00010923"/>
    </source>
</evidence>
<evidence type="ECO:0000256" key="3">
    <source>
        <dbReference type="ARBA" id="ARBA00023125"/>
    </source>
</evidence>
<evidence type="ECO:0000259" key="4">
    <source>
        <dbReference type="Pfam" id="PF01420"/>
    </source>
</evidence>
<evidence type="ECO:0000256" key="2">
    <source>
        <dbReference type="ARBA" id="ARBA00022747"/>
    </source>
</evidence>
<dbReference type="InterPro" id="IPR051212">
    <property type="entry name" value="Type-I_RE_S_subunit"/>
</dbReference>
<dbReference type="InterPro" id="IPR044946">
    <property type="entry name" value="Restrct_endonuc_typeI_TRD_sf"/>
</dbReference>
<proteinExistence type="inferred from homology"/>
<dbReference type="PANTHER" id="PTHR43140">
    <property type="entry name" value="TYPE-1 RESTRICTION ENZYME ECOKI SPECIFICITY PROTEIN"/>
    <property type="match status" value="1"/>
</dbReference>
<evidence type="ECO:0000313" key="5">
    <source>
        <dbReference type="EMBL" id="GEO12035.1"/>
    </source>
</evidence>
<comment type="similarity">
    <text evidence="1">Belongs to the type-I restriction system S methylase family.</text>
</comment>
<keyword evidence="6" id="KW-1185">Reference proteome</keyword>
<sequence>MSWKTVKIGSFLKERTGRYKPTQANAMGLKRVEKIDFSGTYHLVDKPTNTDMILVRKGDLLISGINAEKGAVTIYRDEEDALATIHYSSYEFDETKIYIDYFKWFLISNAFKNLLRASSGNGIKTELKAKHLLPLEVNLPPLVEQMEIVESINSRQVKLKTIGTEVNQQQIYLQLLRQTILHKAVQGKLTKQNLTDEPATELLKHLKAEKEKLIKAGKLNKEKELRPILEDEIPFVLPEGYSDDIVIVCSTDQAKEIESFITITLEESKVQISTNKTETFVFKKLAFGKQEPRLTSVKITTDGEKVAAPFNYLGFEFNGQKALIKSANLAKFYRRMISSVKRKAKRAKKLAERTPGEKPRIYRRQLYKLYTSRPLHNVKVRKRWKKIVKIETGEFRLVTGVKEKDFRSNYLSYVRRASEIMNEPAIENQIRKHKTIFNQAIFRHLKKD</sequence>
<dbReference type="AlphaFoldDB" id="A0A512BJI2"/>
<dbReference type="PANTHER" id="PTHR43140:SF1">
    <property type="entry name" value="TYPE I RESTRICTION ENZYME ECOKI SPECIFICITY SUBUNIT"/>
    <property type="match status" value="1"/>
</dbReference>
<dbReference type="GO" id="GO:0009307">
    <property type="term" value="P:DNA restriction-modification system"/>
    <property type="evidence" value="ECO:0007669"/>
    <property type="project" value="UniProtKB-KW"/>
</dbReference>
<evidence type="ECO:0000313" key="6">
    <source>
        <dbReference type="Proteomes" id="UP000321513"/>
    </source>
</evidence>
<keyword evidence="2" id="KW-0680">Restriction system</keyword>
<dbReference type="Proteomes" id="UP000321513">
    <property type="component" value="Unassembled WGS sequence"/>
</dbReference>
<dbReference type="SUPFAM" id="SSF116734">
    <property type="entry name" value="DNA methylase specificity domain"/>
    <property type="match status" value="1"/>
</dbReference>
<dbReference type="RefSeq" id="WP_147206159.1">
    <property type="nucleotide sequence ID" value="NZ_BJYT01000036.1"/>
</dbReference>
<dbReference type="GO" id="GO:0003677">
    <property type="term" value="F:DNA binding"/>
    <property type="evidence" value="ECO:0007669"/>
    <property type="project" value="UniProtKB-KW"/>
</dbReference>
<dbReference type="Gene3D" id="3.90.220.20">
    <property type="entry name" value="DNA methylase specificity domains"/>
    <property type="match status" value="1"/>
</dbReference>
<protein>
    <recommendedName>
        <fullName evidence="4">Type I restriction modification DNA specificity domain-containing protein</fullName>
    </recommendedName>
</protein>
<feature type="domain" description="Type I restriction modification DNA specificity" evidence="4">
    <location>
        <begin position="3"/>
        <end position="151"/>
    </location>
</feature>
<dbReference type="InterPro" id="IPR000055">
    <property type="entry name" value="Restrct_endonuc_typeI_TRD"/>
</dbReference>
<dbReference type="Pfam" id="PF01420">
    <property type="entry name" value="Methylase_S"/>
    <property type="match status" value="1"/>
</dbReference>
<dbReference type="OrthoDB" id="9780724at2"/>
<comment type="caution">
    <text evidence="5">The sequence shown here is derived from an EMBL/GenBank/DDBJ whole genome shotgun (WGS) entry which is preliminary data.</text>
</comment>
<accession>A0A512BJI2</accession>
<organism evidence="5 6">
    <name type="scientific">Segetibacter aerophilus</name>
    <dbReference type="NCBI Taxonomy" id="670293"/>
    <lineage>
        <taxon>Bacteria</taxon>
        <taxon>Pseudomonadati</taxon>
        <taxon>Bacteroidota</taxon>
        <taxon>Chitinophagia</taxon>
        <taxon>Chitinophagales</taxon>
        <taxon>Chitinophagaceae</taxon>
        <taxon>Segetibacter</taxon>
    </lineage>
</organism>
<gene>
    <name evidence="5" type="ORF">SAE01_45310</name>
</gene>
<name>A0A512BJI2_9BACT</name>